<reference evidence="3" key="1">
    <citation type="submission" date="2020-06" db="EMBL/GenBank/DDBJ databases">
        <title>WGS assembly of Ceratodon purpureus strain R40.</title>
        <authorList>
            <person name="Carey S.B."/>
            <person name="Jenkins J."/>
            <person name="Shu S."/>
            <person name="Lovell J.T."/>
            <person name="Sreedasyam A."/>
            <person name="Maumus F."/>
            <person name="Tiley G.P."/>
            <person name="Fernandez-Pozo N."/>
            <person name="Barry K."/>
            <person name="Chen C."/>
            <person name="Wang M."/>
            <person name="Lipzen A."/>
            <person name="Daum C."/>
            <person name="Saski C.A."/>
            <person name="Payton A.C."/>
            <person name="Mcbreen J.C."/>
            <person name="Conrad R.E."/>
            <person name="Kollar L.M."/>
            <person name="Olsson S."/>
            <person name="Huttunen S."/>
            <person name="Landis J.B."/>
            <person name="Wickett N.J."/>
            <person name="Johnson M.G."/>
            <person name="Rensing S.A."/>
            <person name="Grimwood J."/>
            <person name="Schmutz J."/>
            <person name="Mcdaniel S.F."/>
        </authorList>
    </citation>
    <scope>NUCLEOTIDE SEQUENCE</scope>
    <source>
        <strain evidence="3">R40</strain>
    </source>
</reference>
<dbReference type="Pfam" id="PF00226">
    <property type="entry name" value="DnaJ"/>
    <property type="match status" value="1"/>
</dbReference>
<dbReference type="PROSITE" id="PS00636">
    <property type="entry name" value="DNAJ_1"/>
    <property type="match status" value="1"/>
</dbReference>
<dbReference type="InterPro" id="IPR036869">
    <property type="entry name" value="J_dom_sf"/>
</dbReference>
<accession>A0A8T0IFQ9</accession>
<name>A0A8T0IFQ9_CERPU</name>
<sequence length="366" mass="40858">MVKDTAYYDVLGVKTDASPADIKKAYYIQARKVHPDKNPNNPAAAKDFQALGEAYQVLSDPQKKEAYDKLGKPGISEESMVDPGAVFGMMFGSDAFQEYIGQLALASMAGLDSEQTVDLKQVQGKFKDVQKQRESKLVQLLISHIQPYMSGDEAKFRQWAKDERDRLKESSFGEAMLQTIGYIYRRQGSKELGKKSLFLGVPYVTEWMRGKGHQIKSQVTAVAGAIQLMQMQEDLKKQMQATELGEQTMEAFLETKQKTMLDSLWKLNVADIELTLSHVCQAVLRETNVQPPELQKRAKALKILGQIFQDTAIAKDIGFTTEKGDIPKTYHAENLPKTPMFRAESPPKDGERVPMAPPGATSSTKL</sequence>
<dbReference type="Gene3D" id="1.10.287.110">
    <property type="entry name" value="DnaJ domain"/>
    <property type="match status" value="1"/>
</dbReference>
<feature type="domain" description="J" evidence="2">
    <location>
        <begin position="6"/>
        <end position="71"/>
    </location>
</feature>
<keyword evidence="4" id="KW-1185">Reference proteome</keyword>
<dbReference type="EMBL" id="CM026423">
    <property type="protein sequence ID" value="KAG0581739.1"/>
    <property type="molecule type" value="Genomic_DNA"/>
</dbReference>
<evidence type="ECO:0000256" key="1">
    <source>
        <dbReference type="SAM" id="MobiDB-lite"/>
    </source>
</evidence>
<dbReference type="AlphaFoldDB" id="A0A8T0IFQ9"/>
<evidence type="ECO:0000313" key="3">
    <source>
        <dbReference type="EMBL" id="KAG0581739.1"/>
    </source>
</evidence>
<dbReference type="Proteomes" id="UP000822688">
    <property type="component" value="Chromosome 3"/>
</dbReference>
<organism evidence="3 4">
    <name type="scientific">Ceratodon purpureus</name>
    <name type="common">Fire moss</name>
    <name type="synonym">Dicranum purpureum</name>
    <dbReference type="NCBI Taxonomy" id="3225"/>
    <lineage>
        <taxon>Eukaryota</taxon>
        <taxon>Viridiplantae</taxon>
        <taxon>Streptophyta</taxon>
        <taxon>Embryophyta</taxon>
        <taxon>Bryophyta</taxon>
        <taxon>Bryophytina</taxon>
        <taxon>Bryopsida</taxon>
        <taxon>Dicranidae</taxon>
        <taxon>Pseudoditrichales</taxon>
        <taxon>Ditrichaceae</taxon>
        <taxon>Ceratodon</taxon>
    </lineage>
</organism>
<dbReference type="InterPro" id="IPR052423">
    <property type="entry name" value="EMIR"/>
</dbReference>
<protein>
    <recommendedName>
        <fullName evidence="2">J domain-containing protein</fullName>
    </recommendedName>
</protein>
<dbReference type="PANTHER" id="PTHR44094">
    <property type="entry name" value="DNAJ HEAT SHOCK N-TERMINAL DOMAIN-CONTAINING PROTEIN"/>
    <property type="match status" value="1"/>
</dbReference>
<feature type="region of interest" description="Disordered" evidence="1">
    <location>
        <begin position="328"/>
        <end position="366"/>
    </location>
</feature>
<dbReference type="PRINTS" id="PR00625">
    <property type="entry name" value="JDOMAIN"/>
</dbReference>
<dbReference type="PROSITE" id="PS50076">
    <property type="entry name" value="DNAJ_2"/>
    <property type="match status" value="1"/>
</dbReference>
<dbReference type="SMART" id="SM00271">
    <property type="entry name" value="DnaJ"/>
    <property type="match status" value="1"/>
</dbReference>
<comment type="caution">
    <text evidence="3">The sequence shown here is derived from an EMBL/GenBank/DDBJ whole genome shotgun (WGS) entry which is preliminary data.</text>
</comment>
<evidence type="ECO:0000313" key="4">
    <source>
        <dbReference type="Proteomes" id="UP000822688"/>
    </source>
</evidence>
<dbReference type="InterPro" id="IPR001623">
    <property type="entry name" value="DnaJ_domain"/>
</dbReference>
<evidence type="ECO:0000259" key="2">
    <source>
        <dbReference type="PROSITE" id="PS50076"/>
    </source>
</evidence>
<dbReference type="Pfam" id="PF14308">
    <property type="entry name" value="DnaJ-X"/>
    <property type="match status" value="1"/>
</dbReference>
<gene>
    <name evidence="3" type="ORF">KC19_3G005000</name>
</gene>
<dbReference type="CDD" id="cd06257">
    <property type="entry name" value="DnaJ"/>
    <property type="match status" value="1"/>
</dbReference>
<dbReference type="InterPro" id="IPR026894">
    <property type="entry name" value="DnaJ_X"/>
</dbReference>
<dbReference type="PANTHER" id="PTHR44094:SF8">
    <property type="entry name" value="DNAJ HEAT SHOCK N-TERMINAL DOMAIN-CONTAINING PROTEIN-RELATED"/>
    <property type="match status" value="1"/>
</dbReference>
<dbReference type="SUPFAM" id="SSF46565">
    <property type="entry name" value="Chaperone J-domain"/>
    <property type="match status" value="1"/>
</dbReference>
<proteinExistence type="predicted"/>
<dbReference type="InterPro" id="IPR018253">
    <property type="entry name" value="DnaJ_domain_CS"/>
</dbReference>